<evidence type="ECO:0000313" key="2">
    <source>
        <dbReference type="Proteomes" id="UP000460298"/>
    </source>
</evidence>
<name>A0A833H3R8_9LEPT</name>
<organism evidence="1 2">
    <name type="scientific">Leptonema illini</name>
    <dbReference type="NCBI Taxonomy" id="183"/>
    <lineage>
        <taxon>Bacteria</taxon>
        <taxon>Pseudomonadati</taxon>
        <taxon>Spirochaetota</taxon>
        <taxon>Spirochaetia</taxon>
        <taxon>Leptospirales</taxon>
        <taxon>Leptospiraceae</taxon>
        <taxon>Leptonema</taxon>
    </lineage>
</organism>
<reference evidence="1 2" key="1">
    <citation type="submission" date="2019-10" db="EMBL/GenBank/DDBJ databases">
        <title>Extracellular Electron Transfer in a Candidatus Methanoperedens spp. Enrichment Culture.</title>
        <authorList>
            <person name="Berger S."/>
            <person name="Rangel Shaw D."/>
            <person name="Berben T."/>
            <person name="In 'T Zandt M."/>
            <person name="Frank J."/>
            <person name="Reimann J."/>
            <person name="Jetten M.S.M."/>
            <person name="Welte C.U."/>
        </authorList>
    </citation>
    <scope>NUCLEOTIDE SEQUENCE [LARGE SCALE GENOMIC DNA]</scope>
    <source>
        <strain evidence="1">SB12</strain>
    </source>
</reference>
<evidence type="ECO:0008006" key="3">
    <source>
        <dbReference type="Google" id="ProtNLM"/>
    </source>
</evidence>
<evidence type="ECO:0000313" key="1">
    <source>
        <dbReference type="EMBL" id="KAB2933900.1"/>
    </source>
</evidence>
<accession>A0A833H3R8</accession>
<proteinExistence type="predicted"/>
<comment type="caution">
    <text evidence="1">The sequence shown here is derived from an EMBL/GenBank/DDBJ whole genome shotgun (WGS) entry which is preliminary data.</text>
</comment>
<dbReference type="EMBL" id="WBUI01000004">
    <property type="protein sequence ID" value="KAB2933900.1"/>
    <property type="molecule type" value="Genomic_DNA"/>
</dbReference>
<dbReference type="RefSeq" id="WP_143464650.1">
    <property type="nucleotide sequence ID" value="NZ_JQDG01000013.1"/>
</dbReference>
<gene>
    <name evidence="1" type="ORF">F9K24_05390</name>
</gene>
<dbReference type="AlphaFoldDB" id="A0A833H3R8"/>
<protein>
    <recommendedName>
        <fullName evidence="3">DUF5683 domain-containing protein</fullName>
    </recommendedName>
</protein>
<sequence length="245" mass="28100">MRLAEAIEEPMIHRTIRHVLICSVFIATPLLARDFNSFESPRKMEEAKKDVERMLDKMDPNGFVPIDETLGYKYGWTSRWNSPFNYTVFLGDISENKPTPIIMVEGNAGDVLTFSRIFTIEKIVRNEEDAELVYEKIYPKNHFFGQGLNLVHPSLGVMYASYKSPSLTRGQTYTRALTYFFIDGFLVWAAGRNWFREEFNISKNGGQVAAVMLLTRGIGAYQNQALLRGHNRSVQAGYTFPLELY</sequence>
<dbReference type="Proteomes" id="UP000460298">
    <property type="component" value="Unassembled WGS sequence"/>
</dbReference>